<accession>A0A0R3XBP0</accession>
<dbReference type="AlphaFoldDB" id="A0A0R3XBP0"/>
<dbReference type="Proteomes" id="UP000274429">
    <property type="component" value="Unassembled WGS sequence"/>
</dbReference>
<dbReference type="InterPro" id="IPR049538">
    <property type="entry name" value="PCN-like_spectrin-like_rpt"/>
</dbReference>
<dbReference type="OrthoDB" id="6283009at2759"/>
<reference evidence="1 2" key="2">
    <citation type="submission" date="2018-11" db="EMBL/GenBank/DDBJ databases">
        <authorList>
            <consortium name="Pathogen Informatics"/>
        </authorList>
    </citation>
    <scope>NUCLEOTIDE SEQUENCE [LARGE SCALE GENOMIC DNA]</scope>
</reference>
<evidence type="ECO:0000313" key="3">
    <source>
        <dbReference type="WBParaSite" id="TTAC_0001096701-mRNA-1"/>
    </source>
</evidence>
<organism evidence="3">
    <name type="scientific">Hydatigena taeniaeformis</name>
    <name type="common">Feline tapeworm</name>
    <name type="synonym">Taenia taeniaeformis</name>
    <dbReference type="NCBI Taxonomy" id="6205"/>
    <lineage>
        <taxon>Eukaryota</taxon>
        <taxon>Metazoa</taxon>
        <taxon>Spiralia</taxon>
        <taxon>Lophotrochozoa</taxon>
        <taxon>Platyhelminthes</taxon>
        <taxon>Cestoda</taxon>
        <taxon>Eucestoda</taxon>
        <taxon>Cyclophyllidea</taxon>
        <taxon>Taeniidae</taxon>
        <taxon>Hydatigera</taxon>
    </lineage>
</organism>
<evidence type="ECO:0000313" key="2">
    <source>
        <dbReference type="Proteomes" id="UP000274429"/>
    </source>
</evidence>
<gene>
    <name evidence="1" type="ORF">TTAC_LOCUS10947</name>
</gene>
<reference evidence="3" key="1">
    <citation type="submission" date="2017-02" db="UniProtKB">
        <authorList>
            <consortium name="WormBaseParasite"/>
        </authorList>
    </citation>
    <scope>IDENTIFICATION</scope>
</reference>
<dbReference type="EMBL" id="UYWX01022595">
    <property type="protein sequence ID" value="VDM35927.1"/>
    <property type="molecule type" value="Genomic_DNA"/>
</dbReference>
<name>A0A0R3XBP0_HYDTA</name>
<evidence type="ECO:0000313" key="1">
    <source>
        <dbReference type="EMBL" id="VDM35927.1"/>
    </source>
</evidence>
<sequence>MESQFSSFQSIDINSELKRWMAQLEVVETGVNNLFGQVQILRNGRYIRTEQVYRKVCTLHQRLLELQRRCRNFLKVTSLSQSEDRIQTLRANGGSWTAAPGGRSSSSLRWLVKQSKHFGVLQAALDWIQERNETIANAPFGDNRKCKHKALAVPKLKQLLRQNTLKKFHRR</sequence>
<dbReference type="Gene3D" id="1.20.58.60">
    <property type="match status" value="1"/>
</dbReference>
<dbReference type="Pfam" id="PF21020">
    <property type="entry name" value="Spectrin_4"/>
    <property type="match status" value="1"/>
</dbReference>
<proteinExistence type="predicted"/>
<protein>
    <submittedName>
        <fullName evidence="3">Syntaxin N-terminal domain-containing protein</fullName>
    </submittedName>
</protein>
<dbReference type="WBParaSite" id="TTAC_0001096701-mRNA-1">
    <property type="protein sequence ID" value="TTAC_0001096701-mRNA-1"/>
    <property type="gene ID" value="TTAC_0001096701"/>
</dbReference>
<keyword evidence="2" id="KW-1185">Reference proteome</keyword>
<dbReference type="STRING" id="6205.A0A0R3XBP0"/>